<dbReference type="PRINTS" id="PR00756">
    <property type="entry name" value="ALADIPTASE"/>
</dbReference>
<evidence type="ECO:0000256" key="11">
    <source>
        <dbReference type="ARBA" id="ARBA00023049"/>
    </source>
</evidence>
<dbReference type="InterPro" id="IPR042097">
    <property type="entry name" value="Aminopeptidase_N-like_N_sf"/>
</dbReference>
<evidence type="ECO:0000256" key="8">
    <source>
        <dbReference type="ARBA" id="ARBA00022723"/>
    </source>
</evidence>
<accession>A0A1J4MWC5</accession>
<evidence type="ECO:0000259" key="14">
    <source>
        <dbReference type="Pfam" id="PF01433"/>
    </source>
</evidence>
<dbReference type="AlphaFoldDB" id="A0A1J4MWC5"/>
<comment type="caution">
    <text evidence="16">The sequence shown here is derived from an EMBL/GenBank/DDBJ whole genome shotgun (WGS) entry which is preliminary data.</text>
</comment>
<evidence type="ECO:0000256" key="13">
    <source>
        <dbReference type="ARBA" id="ARBA00031533"/>
    </source>
</evidence>
<keyword evidence="17" id="KW-1185">Reference proteome</keyword>
<keyword evidence="11" id="KW-0482">Metalloprotease</keyword>
<dbReference type="GO" id="GO:0005615">
    <property type="term" value="C:extracellular space"/>
    <property type="evidence" value="ECO:0007669"/>
    <property type="project" value="TreeGrafter"/>
</dbReference>
<evidence type="ECO:0000259" key="15">
    <source>
        <dbReference type="Pfam" id="PF11838"/>
    </source>
</evidence>
<dbReference type="GO" id="GO:0070006">
    <property type="term" value="F:metalloaminopeptidase activity"/>
    <property type="evidence" value="ECO:0007669"/>
    <property type="project" value="TreeGrafter"/>
</dbReference>
<dbReference type="GO" id="GO:0006508">
    <property type="term" value="P:proteolysis"/>
    <property type="evidence" value="ECO:0007669"/>
    <property type="project" value="UniProtKB-KW"/>
</dbReference>
<sequence>MRARADLRRRTLEVVSLTLDEARTRAGVLSSVSYFLDLDLTGLETFRSHARLRFRSSAPETFLELKGALSVSLLVNGEVVEAAYDGGRVSLAGLSTEAVNEVEVTATLPYTTDGDGMHTFTDPADGSRYVAAYLGMDNASKVFACFDQNDLKASFAVSVTADPAVTVLANGAVVSHEAGRWVFATTPPIPPALLVVAAGPWHSVRWTHAGLDFGWHARHSLAAELERDAAELRRTTEACFDHYADLIDEPYPFDSYDQVFVPGLNWGAQEMPGCVTYRDELLPRGAITDTQRAIRAVIIAHEMSHMWFGDSMTMTWWEDTWLQESFADYMGYRVAEAGAGFADLRVEVEVRSKPWGYRSDARRSTHPVAPLADDVPDVDTAATIFDGISYAKGGACLVQLAFWLGDEEFMAGVNRHLTRFRFGNATLADFVESLAASSSKDVRGWVDAWLRRPGFDTMSVRRDGDVPVLEREGSRPHAFTVAAYDSSLRLVGRKRVELGAEPVPLPEFAGLVVVPNAGGETFAALRLDAGSWAALSGGLSRLEDPLVRAVLWSSAARRVRSRELSADDFLDLVEAHLPEETRADIIEGVLSEARSVVIPQRVPASRAAGAVARVAAAAAAGLKASGDDEQRALAWAAALAATSADAGLLRGWLETDKVAVGVPLLPTTRWEAVVRLASLGEADARFIAAERDRDGTVEGDLGALRALAARPSTTAKDAAWEAMLAPGVDNRRFDALASGMWIAEQAHLLRPYVAAYLAEAPALATRGQAFALEVGRAFPRIALDSEQLDGLRAALADGVPTILRRSWEDHFDDRE</sequence>
<evidence type="ECO:0000256" key="4">
    <source>
        <dbReference type="ARBA" id="ARBA00012564"/>
    </source>
</evidence>
<protein>
    <recommendedName>
        <fullName evidence="5">Aminopeptidase N</fullName>
        <ecNumber evidence="4">3.4.11.2</ecNumber>
    </recommendedName>
    <alternativeName>
        <fullName evidence="12">Alanine aminopeptidase</fullName>
    </alternativeName>
    <alternativeName>
        <fullName evidence="13">Lysyl aminopeptidase</fullName>
    </alternativeName>
</protein>
<comment type="similarity">
    <text evidence="3">Belongs to the peptidase M1 family.</text>
</comment>
<dbReference type="Gene3D" id="2.60.40.1730">
    <property type="entry name" value="tricorn interacting facor f3 domain"/>
    <property type="match status" value="1"/>
</dbReference>
<dbReference type="GO" id="GO:0042277">
    <property type="term" value="F:peptide binding"/>
    <property type="evidence" value="ECO:0007669"/>
    <property type="project" value="TreeGrafter"/>
</dbReference>
<reference evidence="16" key="1">
    <citation type="submission" date="2016-10" db="EMBL/GenBank/DDBJ databases">
        <title>Draft Genome Sequence of Nocardioides luteus Strain BAFB, an Alkane-Degrading Bacterium Isolated from JP-7 Polluted Soil.</title>
        <authorList>
            <person name="Brown L."/>
            <person name="Ruiz O.N."/>
            <person name="Gunasekera T."/>
        </authorList>
    </citation>
    <scope>NUCLEOTIDE SEQUENCE [LARGE SCALE GENOMIC DNA]</scope>
    <source>
        <strain evidence="16">BAFB</strain>
    </source>
</reference>
<evidence type="ECO:0000256" key="1">
    <source>
        <dbReference type="ARBA" id="ARBA00000098"/>
    </source>
</evidence>
<keyword evidence="8" id="KW-0479">Metal-binding</keyword>
<evidence type="ECO:0000256" key="7">
    <source>
        <dbReference type="ARBA" id="ARBA00022670"/>
    </source>
</evidence>
<dbReference type="STRING" id="1844.UG56_026640"/>
<keyword evidence="6 16" id="KW-0031">Aminopeptidase</keyword>
<dbReference type="Proteomes" id="UP000033772">
    <property type="component" value="Unassembled WGS sequence"/>
</dbReference>
<keyword evidence="7" id="KW-0645">Protease</keyword>
<dbReference type="GO" id="GO:0043171">
    <property type="term" value="P:peptide catabolic process"/>
    <property type="evidence" value="ECO:0007669"/>
    <property type="project" value="TreeGrafter"/>
</dbReference>
<feature type="domain" description="ERAP1-like C-terminal" evidence="15">
    <location>
        <begin position="513"/>
        <end position="808"/>
    </location>
</feature>
<evidence type="ECO:0000313" key="16">
    <source>
        <dbReference type="EMBL" id="OIJ23685.1"/>
    </source>
</evidence>
<dbReference type="SUPFAM" id="SSF55486">
    <property type="entry name" value="Metalloproteases ('zincins'), catalytic domain"/>
    <property type="match status" value="1"/>
</dbReference>
<dbReference type="InterPro" id="IPR050344">
    <property type="entry name" value="Peptidase_M1_aminopeptidases"/>
</dbReference>
<dbReference type="Gene3D" id="1.10.390.10">
    <property type="entry name" value="Neutral Protease Domain 2"/>
    <property type="match status" value="1"/>
</dbReference>
<proteinExistence type="inferred from homology"/>
<evidence type="ECO:0000256" key="10">
    <source>
        <dbReference type="ARBA" id="ARBA00022833"/>
    </source>
</evidence>
<evidence type="ECO:0000256" key="3">
    <source>
        <dbReference type="ARBA" id="ARBA00010136"/>
    </source>
</evidence>
<dbReference type="EC" id="3.4.11.2" evidence="4"/>
<evidence type="ECO:0000256" key="12">
    <source>
        <dbReference type="ARBA" id="ARBA00029811"/>
    </source>
</evidence>
<dbReference type="GO" id="GO:0016020">
    <property type="term" value="C:membrane"/>
    <property type="evidence" value="ECO:0007669"/>
    <property type="project" value="TreeGrafter"/>
</dbReference>
<dbReference type="GO" id="GO:0005737">
    <property type="term" value="C:cytoplasm"/>
    <property type="evidence" value="ECO:0007669"/>
    <property type="project" value="TreeGrafter"/>
</dbReference>
<gene>
    <name evidence="16" type="ORF">UG56_026640</name>
</gene>
<dbReference type="SUPFAM" id="SSF63737">
    <property type="entry name" value="Leukotriene A4 hydrolase N-terminal domain"/>
    <property type="match status" value="1"/>
</dbReference>
<evidence type="ECO:0000313" key="17">
    <source>
        <dbReference type="Proteomes" id="UP000033772"/>
    </source>
</evidence>
<dbReference type="EMBL" id="JZDQ02000059">
    <property type="protein sequence ID" value="OIJ23685.1"/>
    <property type="molecule type" value="Genomic_DNA"/>
</dbReference>
<dbReference type="GO" id="GO:0008270">
    <property type="term" value="F:zinc ion binding"/>
    <property type="evidence" value="ECO:0007669"/>
    <property type="project" value="InterPro"/>
</dbReference>
<dbReference type="PANTHER" id="PTHR11533">
    <property type="entry name" value="PROTEASE M1 ZINC METALLOPROTEASE"/>
    <property type="match status" value="1"/>
</dbReference>
<comment type="catalytic activity">
    <reaction evidence="1">
        <text>Release of an N-terminal amino acid, Xaa-|-Yaa- from a peptide, amide or arylamide. Xaa is preferably Ala, but may be most amino acids including Pro (slow action). When a terminal hydrophobic residue is followed by a prolyl residue, the two may be released as an intact Xaa-Pro dipeptide.</text>
        <dbReference type="EC" id="3.4.11.2"/>
    </reaction>
</comment>
<dbReference type="InterPro" id="IPR027268">
    <property type="entry name" value="Peptidase_M4/M1_CTD_sf"/>
</dbReference>
<dbReference type="Pfam" id="PF11838">
    <property type="entry name" value="ERAP1_C"/>
    <property type="match status" value="1"/>
</dbReference>
<keyword evidence="10" id="KW-0862">Zinc</keyword>
<evidence type="ECO:0000256" key="6">
    <source>
        <dbReference type="ARBA" id="ARBA00022438"/>
    </source>
</evidence>
<name>A0A1J4MWC5_9ACTN</name>
<dbReference type="InterPro" id="IPR024571">
    <property type="entry name" value="ERAP1-like_C_dom"/>
</dbReference>
<keyword evidence="9" id="KW-0378">Hydrolase</keyword>
<comment type="cofactor">
    <cofactor evidence="2">
        <name>Zn(2+)</name>
        <dbReference type="ChEBI" id="CHEBI:29105"/>
    </cofactor>
</comment>
<dbReference type="InterPro" id="IPR014782">
    <property type="entry name" value="Peptidase_M1_dom"/>
</dbReference>
<dbReference type="NCBIfam" id="TIGR02412">
    <property type="entry name" value="pepN_strep_liv"/>
    <property type="match status" value="1"/>
</dbReference>
<evidence type="ECO:0000256" key="9">
    <source>
        <dbReference type="ARBA" id="ARBA00022801"/>
    </source>
</evidence>
<dbReference type="PANTHER" id="PTHR11533:SF174">
    <property type="entry name" value="PUROMYCIN-SENSITIVE AMINOPEPTIDASE-RELATED"/>
    <property type="match status" value="1"/>
</dbReference>
<dbReference type="GO" id="GO:0016285">
    <property type="term" value="F:alanyl aminopeptidase activity"/>
    <property type="evidence" value="ECO:0007669"/>
    <property type="project" value="UniProtKB-EC"/>
</dbReference>
<dbReference type="InterPro" id="IPR001930">
    <property type="entry name" value="Peptidase_M1"/>
</dbReference>
<evidence type="ECO:0000256" key="5">
    <source>
        <dbReference type="ARBA" id="ARBA00015611"/>
    </source>
</evidence>
<feature type="domain" description="Peptidase M1 membrane alanine aminopeptidase" evidence="14">
    <location>
        <begin position="235"/>
        <end position="449"/>
    </location>
</feature>
<dbReference type="Pfam" id="PF01433">
    <property type="entry name" value="Peptidase_M1"/>
    <property type="match status" value="1"/>
</dbReference>
<evidence type="ECO:0000256" key="2">
    <source>
        <dbReference type="ARBA" id="ARBA00001947"/>
    </source>
</evidence>
<organism evidence="16 17">
    <name type="scientific">Nocardioides luteus</name>
    <dbReference type="NCBI Taxonomy" id="1844"/>
    <lineage>
        <taxon>Bacteria</taxon>
        <taxon>Bacillati</taxon>
        <taxon>Actinomycetota</taxon>
        <taxon>Actinomycetes</taxon>
        <taxon>Propionibacteriales</taxon>
        <taxon>Nocardioidaceae</taxon>
        <taxon>Nocardioides</taxon>
    </lineage>
</organism>
<dbReference type="CDD" id="cd09602">
    <property type="entry name" value="M1_APN"/>
    <property type="match status" value="1"/>
</dbReference>
<dbReference type="InterPro" id="IPR012778">
    <property type="entry name" value="Pept_M1_aminopeptidase"/>
</dbReference>